<dbReference type="NCBIfam" id="TIGR00195">
    <property type="entry name" value="exoDNase_III"/>
    <property type="match status" value="1"/>
</dbReference>
<feature type="site" description="Interaction with DNA substrate" evidence="7">
    <location>
        <position position="257"/>
    </location>
</feature>
<evidence type="ECO:0000256" key="3">
    <source>
        <dbReference type="ARBA" id="ARBA00022801"/>
    </source>
</evidence>
<dbReference type="GO" id="GO:0008311">
    <property type="term" value="F:double-stranded DNA 3'-5' DNA exonuclease activity"/>
    <property type="evidence" value="ECO:0007669"/>
    <property type="project" value="InterPro"/>
</dbReference>
<feature type="site" description="Important for catalytic activity" evidence="7">
    <location>
        <position position="227"/>
    </location>
</feature>
<dbReference type="InterPro" id="IPR005135">
    <property type="entry name" value="Endo/exonuclease/phosphatase"/>
</dbReference>
<dbReference type="NCBIfam" id="TIGR00633">
    <property type="entry name" value="xth"/>
    <property type="match status" value="1"/>
</dbReference>
<dbReference type="SUPFAM" id="SSF56219">
    <property type="entry name" value="DNase I-like"/>
    <property type="match status" value="1"/>
</dbReference>
<comment type="caution">
    <text evidence="10">The sequence shown here is derived from an EMBL/GenBank/DDBJ whole genome shotgun (WGS) entry which is preliminary data.</text>
</comment>
<dbReference type="InterPro" id="IPR004808">
    <property type="entry name" value="AP_endonuc_1"/>
</dbReference>
<dbReference type="Proteomes" id="UP000235460">
    <property type="component" value="Unassembled WGS sequence"/>
</dbReference>
<comment type="cofactor">
    <cofactor evidence="6">
        <name>Mg(2+)</name>
        <dbReference type="ChEBI" id="CHEBI:18420"/>
    </cofactor>
    <cofactor evidence="6">
        <name>Mn(2+)</name>
        <dbReference type="ChEBI" id="CHEBI:29035"/>
    </cofactor>
    <text evidence="6">Probably binds two magnesium or manganese ions per subunit.</text>
</comment>
<feature type="active site" description="Proton acceptor" evidence="5">
    <location>
        <position position="257"/>
    </location>
</feature>
<name>A0A2N7Q5Q1_9BACT</name>
<dbReference type="InterPro" id="IPR037493">
    <property type="entry name" value="ExoIII-like"/>
</dbReference>
<keyword evidence="4 6" id="KW-0460">Magnesium</keyword>
<evidence type="ECO:0000313" key="11">
    <source>
        <dbReference type="Proteomes" id="UP000235460"/>
    </source>
</evidence>
<dbReference type="Pfam" id="PF03372">
    <property type="entry name" value="Exo_endo_phos"/>
    <property type="match status" value="1"/>
</dbReference>
<evidence type="ECO:0000259" key="8">
    <source>
        <dbReference type="Pfam" id="PF03372"/>
    </source>
</evidence>
<keyword evidence="2 6" id="KW-0479">Metal-binding</keyword>
<accession>A0A2N7Q5Q1</accession>
<feature type="site" description="Transition state stabilizer" evidence="7">
    <location>
        <position position="157"/>
    </location>
</feature>
<feature type="active site" evidence="5">
    <location>
        <position position="114"/>
    </location>
</feature>
<dbReference type="CDD" id="cd09086">
    <property type="entry name" value="ExoIII-like_AP-endo"/>
    <property type="match status" value="1"/>
</dbReference>
<evidence type="ECO:0000256" key="7">
    <source>
        <dbReference type="PIRSR" id="PIRSR604808-3"/>
    </source>
</evidence>
<feature type="binding site" evidence="6">
    <location>
        <position position="256"/>
    </location>
    <ligand>
        <name>Mg(2+)</name>
        <dbReference type="ChEBI" id="CHEBI:18420"/>
        <label>1</label>
    </ligand>
</feature>
<evidence type="ECO:0000256" key="5">
    <source>
        <dbReference type="PIRSR" id="PIRSR604808-1"/>
    </source>
</evidence>
<dbReference type="GO" id="GO:0046872">
    <property type="term" value="F:metal ion binding"/>
    <property type="evidence" value="ECO:0007669"/>
    <property type="project" value="UniProtKB-KW"/>
</dbReference>
<evidence type="ECO:0000256" key="1">
    <source>
        <dbReference type="ARBA" id="ARBA00007092"/>
    </source>
</evidence>
<keyword evidence="6" id="KW-0464">Manganese</keyword>
<dbReference type="Proteomes" id="UP000235619">
    <property type="component" value="Unassembled WGS sequence"/>
</dbReference>
<dbReference type="PANTHER" id="PTHR43250">
    <property type="entry name" value="EXODEOXYRIBONUCLEASE III"/>
    <property type="match status" value="1"/>
</dbReference>
<feature type="binding site" evidence="6">
    <location>
        <position position="157"/>
    </location>
    <ligand>
        <name>Mg(2+)</name>
        <dbReference type="ChEBI" id="CHEBI:18420"/>
        <label>1</label>
    </ligand>
</feature>
<evidence type="ECO:0000256" key="2">
    <source>
        <dbReference type="ARBA" id="ARBA00022723"/>
    </source>
</evidence>
<feature type="domain" description="Endonuclease/exonuclease/phosphatase" evidence="8">
    <location>
        <begin position="4"/>
        <end position="257"/>
    </location>
</feature>
<dbReference type="GO" id="GO:0006281">
    <property type="term" value="P:DNA repair"/>
    <property type="evidence" value="ECO:0007669"/>
    <property type="project" value="InterPro"/>
</dbReference>
<feature type="binding site" evidence="6">
    <location>
        <position position="7"/>
    </location>
    <ligand>
        <name>Mg(2+)</name>
        <dbReference type="ChEBI" id="CHEBI:18420"/>
        <label>1</label>
    </ligand>
</feature>
<proteinExistence type="inferred from homology"/>
<dbReference type="InterPro" id="IPR036691">
    <property type="entry name" value="Endo/exonu/phosph_ase_sf"/>
</dbReference>
<evidence type="ECO:0000313" key="12">
    <source>
        <dbReference type="Proteomes" id="UP000235619"/>
    </source>
</evidence>
<feature type="binding site" evidence="6">
    <location>
        <position position="155"/>
    </location>
    <ligand>
        <name>Mg(2+)</name>
        <dbReference type="ChEBI" id="CHEBI:18420"/>
        <label>1</label>
    </ligand>
</feature>
<feature type="active site" description="Proton donor/acceptor" evidence="5">
    <location>
        <position position="155"/>
    </location>
</feature>
<organism evidence="10 12">
    <name type="scientific">Thermodesulfobacterium geofontis</name>
    <dbReference type="NCBI Taxonomy" id="1295609"/>
    <lineage>
        <taxon>Bacteria</taxon>
        <taxon>Pseudomonadati</taxon>
        <taxon>Thermodesulfobacteriota</taxon>
        <taxon>Thermodesulfobacteria</taxon>
        <taxon>Thermodesulfobacteriales</taxon>
        <taxon>Thermodesulfobacteriaceae</taxon>
        <taxon>Thermodesulfobacterium</taxon>
    </lineage>
</organism>
<protein>
    <submittedName>
        <fullName evidence="10">Exodeoxyribonuclease III</fullName>
    </submittedName>
</protein>
<feature type="binding site" evidence="6">
    <location>
        <position position="34"/>
    </location>
    <ligand>
        <name>Mg(2+)</name>
        <dbReference type="ChEBI" id="CHEBI:18420"/>
        <label>1</label>
    </ligand>
</feature>
<gene>
    <name evidence="10" type="primary">xth</name>
    <name evidence="10" type="ORF">C0169_07825</name>
    <name evidence="9" type="ORF">C0190_04720</name>
</gene>
<dbReference type="AlphaFoldDB" id="A0A2N7Q5Q1"/>
<evidence type="ECO:0000256" key="4">
    <source>
        <dbReference type="ARBA" id="ARBA00022842"/>
    </source>
</evidence>
<reference evidence="11 12" key="1">
    <citation type="submission" date="2018-01" db="EMBL/GenBank/DDBJ databases">
        <title>Metagenomic assembled genomes from two thermal pools in the Uzon Caldera, Kamchatka, Russia.</title>
        <authorList>
            <person name="Wilkins L."/>
            <person name="Ettinger C."/>
        </authorList>
    </citation>
    <scope>NUCLEOTIDE SEQUENCE [LARGE SCALE GENOMIC DNA]</scope>
    <source>
        <strain evidence="10">ARK-04</strain>
        <strain evidence="9">ZAV-08</strain>
    </source>
</reference>
<sequence>MLIGTWNVNSIKIRREQVEKFLSEKNLYILGIQETKVRTEEFPGFSFKKLGYEVYHQGGKGRNGVALLSKTKAEEIIAGFKGLKEEDFPDAKERIIGIKISLKNLKELWIFSVYIPNGSPVSSDYYFYKLQFLWNFREFLEVNFSKDTPLIIMGDFNVAPEEIDVYDPEILRENICFTERERKVFKALLDFGLIDALRLKYPDKKGIFTWWDYQFFAFNKNQGMRLDHILITEPLADKLKDIWVEKTPRGWKKPSDHAPVLAEFKF</sequence>
<dbReference type="PROSITE" id="PS51435">
    <property type="entry name" value="AP_NUCLEASE_F1_4"/>
    <property type="match status" value="1"/>
</dbReference>
<comment type="similarity">
    <text evidence="1">Belongs to the DNA repair enzymes AP/ExoA family.</text>
</comment>
<dbReference type="PANTHER" id="PTHR43250:SF2">
    <property type="entry name" value="EXODEOXYRIBONUCLEASE III"/>
    <property type="match status" value="1"/>
</dbReference>
<feature type="binding site" evidence="6">
    <location>
        <position position="257"/>
    </location>
    <ligand>
        <name>Mg(2+)</name>
        <dbReference type="ChEBI" id="CHEBI:18420"/>
        <label>1</label>
    </ligand>
</feature>
<keyword evidence="3" id="KW-0378">Hydrolase</keyword>
<evidence type="ECO:0000313" key="10">
    <source>
        <dbReference type="EMBL" id="PMP93421.1"/>
    </source>
</evidence>
<dbReference type="EMBL" id="PNIK01000066">
    <property type="protein sequence ID" value="PMP66745.1"/>
    <property type="molecule type" value="Genomic_DNA"/>
</dbReference>
<dbReference type="EMBL" id="PNJD01000473">
    <property type="protein sequence ID" value="PMP93421.1"/>
    <property type="molecule type" value="Genomic_DNA"/>
</dbReference>
<evidence type="ECO:0000256" key="6">
    <source>
        <dbReference type="PIRSR" id="PIRSR604808-2"/>
    </source>
</evidence>
<dbReference type="Gene3D" id="3.60.10.10">
    <property type="entry name" value="Endonuclease/exonuclease/phosphatase"/>
    <property type="match status" value="1"/>
</dbReference>
<evidence type="ECO:0000313" key="9">
    <source>
        <dbReference type="EMBL" id="PMP66745.1"/>
    </source>
</evidence>